<sequence>MPLFEYVCTQCNCEFETLVRGEETPACPQCGATKLEKAWSVPAAHSGGSSQSLPMAAPPSSFGGCGAPQCGGGGCHRD</sequence>
<dbReference type="SMART" id="SM00834">
    <property type="entry name" value="CxxC_CXXC_SSSS"/>
    <property type="match status" value="1"/>
</dbReference>
<name>A3ZQ51_9BACT</name>
<dbReference type="InterPro" id="IPR013429">
    <property type="entry name" value="Regulatory_FmdB_Zinc_ribbon"/>
</dbReference>
<accession>A3ZQ51</accession>
<reference evidence="2 3" key="1">
    <citation type="submission" date="2006-02" db="EMBL/GenBank/DDBJ databases">
        <authorList>
            <person name="Amann R."/>
            <person name="Ferriera S."/>
            <person name="Johnson J."/>
            <person name="Kravitz S."/>
            <person name="Halpern A."/>
            <person name="Remington K."/>
            <person name="Beeson K."/>
            <person name="Tran B."/>
            <person name="Rogers Y.-H."/>
            <person name="Friedman R."/>
            <person name="Venter J.C."/>
        </authorList>
    </citation>
    <scope>NUCLEOTIDE SEQUENCE [LARGE SCALE GENOMIC DNA]</scope>
    <source>
        <strain evidence="2 3">DSM 3645</strain>
    </source>
</reference>
<dbReference type="eggNOG" id="COG2331">
    <property type="taxonomic scope" value="Bacteria"/>
</dbReference>
<proteinExistence type="predicted"/>
<evidence type="ECO:0000313" key="2">
    <source>
        <dbReference type="EMBL" id="EAQ81324.1"/>
    </source>
</evidence>
<dbReference type="AlphaFoldDB" id="A3ZQ51"/>
<dbReference type="EMBL" id="AANZ01000005">
    <property type="protein sequence ID" value="EAQ81324.1"/>
    <property type="molecule type" value="Genomic_DNA"/>
</dbReference>
<evidence type="ECO:0000259" key="1">
    <source>
        <dbReference type="SMART" id="SM00834"/>
    </source>
</evidence>
<dbReference type="OrthoDB" id="9813321at2"/>
<dbReference type="NCBIfam" id="TIGR02605">
    <property type="entry name" value="CxxC_CxxC_SSSS"/>
    <property type="match status" value="1"/>
</dbReference>
<dbReference type="Proteomes" id="UP000004358">
    <property type="component" value="Unassembled WGS sequence"/>
</dbReference>
<dbReference type="RefSeq" id="WP_002652513.1">
    <property type="nucleotide sequence ID" value="NZ_CH672376.1"/>
</dbReference>
<protein>
    <recommendedName>
        <fullName evidence="1">Putative regulatory protein FmdB zinc ribbon domain-containing protein</fullName>
    </recommendedName>
</protein>
<feature type="domain" description="Putative regulatory protein FmdB zinc ribbon" evidence="1">
    <location>
        <begin position="1"/>
        <end position="40"/>
    </location>
</feature>
<dbReference type="HOGENOM" id="CLU_136025_4_0_0"/>
<organism evidence="2 3">
    <name type="scientific">Blastopirellula marina DSM 3645</name>
    <dbReference type="NCBI Taxonomy" id="314230"/>
    <lineage>
        <taxon>Bacteria</taxon>
        <taxon>Pseudomonadati</taxon>
        <taxon>Planctomycetota</taxon>
        <taxon>Planctomycetia</taxon>
        <taxon>Pirellulales</taxon>
        <taxon>Pirellulaceae</taxon>
        <taxon>Blastopirellula</taxon>
    </lineage>
</organism>
<evidence type="ECO:0000313" key="3">
    <source>
        <dbReference type="Proteomes" id="UP000004358"/>
    </source>
</evidence>
<gene>
    <name evidence="2" type="ORF">DSM3645_23071</name>
</gene>
<dbReference type="STRING" id="314230.DSM3645_23071"/>
<dbReference type="Pfam" id="PF09723">
    <property type="entry name" value="Zn_ribbon_8"/>
    <property type="match status" value="1"/>
</dbReference>
<comment type="caution">
    <text evidence="2">The sequence shown here is derived from an EMBL/GenBank/DDBJ whole genome shotgun (WGS) entry which is preliminary data.</text>
</comment>